<accession>A0A5C3P7U8</accession>
<dbReference type="Proteomes" id="UP000308197">
    <property type="component" value="Unassembled WGS sequence"/>
</dbReference>
<evidence type="ECO:0000313" key="1">
    <source>
        <dbReference type="EMBL" id="TFK84310.1"/>
    </source>
</evidence>
<sequence length="902" mass="102622">MAEPVNPYRVTVEEVEDVEAGGLPRRPWAGEYPEDARVGAVLRDAHTIFEALREKRRAAGEGSFAPFESREEWDLAKWLVTSGLSQDAIDEYLTLPIVRKIQPDDVNLVTAHTTVFQTRDRTQVSFKNKYAFLKKVDGLPGGAQWLCDEWEIVGDVKDEEGNVKVEEVELWRRDPVECIRELIGNPDFKDHLKYAPEKLFVDKEGTGRMYDEMWTGDWWWDVQSELPQGSTVAPIILSSDKTQLSRFSGDKQAWPVYLSIGNISKDIRRQPSKRATILVGYIPVTKLECFAKGPRRSLEGYRLFHECMKTILQPLVDAANAGVEMTCADGGVRRVHPIVAAYVADHPEQCLVSGCQENFCPKCGVHSSNLGLPVYSVMKDQSDVWSIIEEQARGEKPTEFKELGLRLIDPFWRALPYCDIFSCITPDLLHQLHKGVFKDHTVSWTTECLEGGAEELDRRFKAMPSHPALRHFKKGISLVTQWTGTEYKQMEKVFAGAITGAADADTLRAVRAVLDFIFYAHFHAHTDDSLARLEAAWATFHQYKEVFVRHGVREHFNIPKLHSALHYALSIRKLGTTDGYNTETSERLHIDYAKRGYAASNKRAYIKQMATWLNRQEAVYRFDRYLAWAEPVIQTSAGVLDEDAEEGGGVDRMEVDGTAAGEHDSLPYVIAKTPGLPGTSVQQLVREFGCTDFVPALEDFLRKSCRSRQLPAAAQHINARTRFAVYRRMAVHLPPLRQVSRKPIKDTIRAVPAQRARPLCPSSPAHFDTVLARELPAEEYDPLHPLEGLSVARVRAIFRLPEAYGRQFKHPVAFVEWFTSLRGLDPDTGMFKVSKSTRNHRRRVSIIPITQIQQSCHLIPVWGKRIDPTWNSRNVLDKASRFYVNPYLRDHDFVLLRYLQDK</sequence>
<organism evidence="1 2">
    <name type="scientific">Polyporus arcularius HHB13444</name>
    <dbReference type="NCBI Taxonomy" id="1314778"/>
    <lineage>
        <taxon>Eukaryota</taxon>
        <taxon>Fungi</taxon>
        <taxon>Dikarya</taxon>
        <taxon>Basidiomycota</taxon>
        <taxon>Agaricomycotina</taxon>
        <taxon>Agaricomycetes</taxon>
        <taxon>Polyporales</taxon>
        <taxon>Polyporaceae</taxon>
        <taxon>Polyporus</taxon>
    </lineage>
</organism>
<evidence type="ECO:0000313" key="2">
    <source>
        <dbReference type="Proteomes" id="UP000308197"/>
    </source>
</evidence>
<dbReference type="InParanoid" id="A0A5C3P7U8"/>
<reference evidence="1 2" key="1">
    <citation type="journal article" date="2019" name="Nat. Ecol. Evol.">
        <title>Megaphylogeny resolves global patterns of mushroom evolution.</title>
        <authorList>
            <person name="Varga T."/>
            <person name="Krizsan K."/>
            <person name="Foldi C."/>
            <person name="Dima B."/>
            <person name="Sanchez-Garcia M."/>
            <person name="Sanchez-Ramirez S."/>
            <person name="Szollosi G.J."/>
            <person name="Szarkandi J.G."/>
            <person name="Papp V."/>
            <person name="Albert L."/>
            <person name="Andreopoulos W."/>
            <person name="Angelini C."/>
            <person name="Antonin V."/>
            <person name="Barry K.W."/>
            <person name="Bougher N.L."/>
            <person name="Buchanan P."/>
            <person name="Buyck B."/>
            <person name="Bense V."/>
            <person name="Catcheside P."/>
            <person name="Chovatia M."/>
            <person name="Cooper J."/>
            <person name="Damon W."/>
            <person name="Desjardin D."/>
            <person name="Finy P."/>
            <person name="Geml J."/>
            <person name="Haridas S."/>
            <person name="Hughes K."/>
            <person name="Justo A."/>
            <person name="Karasinski D."/>
            <person name="Kautmanova I."/>
            <person name="Kiss B."/>
            <person name="Kocsube S."/>
            <person name="Kotiranta H."/>
            <person name="LaButti K.M."/>
            <person name="Lechner B.E."/>
            <person name="Liimatainen K."/>
            <person name="Lipzen A."/>
            <person name="Lukacs Z."/>
            <person name="Mihaltcheva S."/>
            <person name="Morgado L.N."/>
            <person name="Niskanen T."/>
            <person name="Noordeloos M.E."/>
            <person name="Ohm R.A."/>
            <person name="Ortiz-Santana B."/>
            <person name="Ovrebo C."/>
            <person name="Racz N."/>
            <person name="Riley R."/>
            <person name="Savchenko A."/>
            <person name="Shiryaev A."/>
            <person name="Soop K."/>
            <person name="Spirin V."/>
            <person name="Szebenyi C."/>
            <person name="Tomsovsky M."/>
            <person name="Tulloss R.E."/>
            <person name="Uehling J."/>
            <person name="Grigoriev I.V."/>
            <person name="Vagvolgyi C."/>
            <person name="Papp T."/>
            <person name="Martin F.M."/>
            <person name="Miettinen O."/>
            <person name="Hibbett D.S."/>
            <person name="Nagy L.G."/>
        </authorList>
    </citation>
    <scope>NUCLEOTIDE SEQUENCE [LARGE SCALE GENOMIC DNA]</scope>
    <source>
        <strain evidence="1 2">HHB13444</strain>
    </source>
</reference>
<keyword evidence="2" id="KW-1185">Reference proteome</keyword>
<protein>
    <submittedName>
        <fullName evidence="1">Uncharacterized protein</fullName>
    </submittedName>
</protein>
<dbReference type="STRING" id="1314778.A0A5C3P7U8"/>
<dbReference type="EMBL" id="ML211325">
    <property type="protein sequence ID" value="TFK84310.1"/>
    <property type="molecule type" value="Genomic_DNA"/>
</dbReference>
<dbReference type="Pfam" id="PF18759">
    <property type="entry name" value="Plavaka"/>
    <property type="match status" value="1"/>
</dbReference>
<proteinExistence type="predicted"/>
<dbReference type="AlphaFoldDB" id="A0A5C3P7U8"/>
<name>A0A5C3P7U8_9APHY</name>
<gene>
    <name evidence="1" type="ORF">K466DRAFT_496815</name>
</gene>
<dbReference type="InterPro" id="IPR041078">
    <property type="entry name" value="Plavaka"/>
</dbReference>